<accession>A0A8T5VB12</accession>
<evidence type="ECO:0000313" key="2">
    <source>
        <dbReference type="Proteomes" id="UP000551709"/>
    </source>
</evidence>
<organism evidence="1 2">
    <name type="scientific">Bradyrhizobium barranii subsp. apii</name>
    <dbReference type="NCBI Taxonomy" id="2819348"/>
    <lineage>
        <taxon>Bacteria</taxon>
        <taxon>Pseudomonadati</taxon>
        <taxon>Pseudomonadota</taxon>
        <taxon>Alphaproteobacteria</taxon>
        <taxon>Hyphomicrobiales</taxon>
        <taxon>Nitrobacteraceae</taxon>
        <taxon>Bradyrhizobium</taxon>
        <taxon>Bradyrhizobium barranii</taxon>
    </lineage>
</organism>
<evidence type="ECO:0000313" key="1">
    <source>
        <dbReference type="EMBL" id="UPT91030.1"/>
    </source>
</evidence>
<reference evidence="1" key="1">
    <citation type="journal article" date="2017" name="Syst. Appl. Microbiol.">
        <title>Soybeans inoculated with root zone soils of Canadian native legumes harbour diverse and novel Bradyrhizobium spp. that possess agricultural potential.</title>
        <authorList>
            <person name="Bromfield E.S.P."/>
            <person name="Cloutier S."/>
            <person name="Tambong J.T."/>
            <person name="Tran Thi T.V."/>
        </authorList>
    </citation>
    <scope>NUCLEOTIDE SEQUENCE</scope>
    <source>
        <strain evidence="1">1S5</strain>
    </source>
</reference>
<proteinExistence type="predicted"/>
<protein>
    <submittedName>
        <fullName evidence="1">Uncharacterized protein</fullName>
    </submittedName>
</protein>
<dbReference type="AlphaFoldDB" id="A0A8T5VB12"/>
<dbReference type="RefSeq" id="WP_223153622.1">
    <property type="nucleotide sequence ID" value="NZ_CP096255.1"/>
</dbReference>
<dbReference type="EMBL" id="CP096255">
    <property type="protein sequence ID" value="UPT91030.1"/>
    <property type="molecule type" value="Genomic_DNA"/>
</dbReference>
<reference evidence="1" key="2">
    <citation type="submission" date="2022-04" db="EMBL/GenBank/DDBJ databases">
        <authorList>
            <person name="Bromfield E.S.P."/>
            <person name="Cloutier S."/>
        </authorList>
    </citation>
    <scope>NUCLEOTIDE SEQUENCE</scope>
    <source>
        <strain evidence="1">1S5</strain>
    </source>
</reference>
<dbReference type="Proteomes" id="UP000551709">
    <property type="component" value="Chromosome"/>
</dbReference>
<gene>
    <name evidence="1" type="ORF">HAP41_0000020140</name>
</gene>
<sequence>MDDRRAGAKITNFLGATMCFMQMNDERIFNVFILQFWSSVSRLHANEATAID</sequence>
<name>A0A8T5VB12_9BRAD</name>